<dbReference type="Pfam" id="PF12796">
    <property type="entry name" value="Ank_2"/>
    <property type="match status" value="1"/>
</dbReference>
<dbReference type="Proteomes" id="UP000018721">
    <property type="component" value="Unassembled WGS sequence"/>
</dbReference>
<dbReference type="PANTHER" id="PTHR46586">
    <property type="entry name" value="ANKYRIN REPEAT-CONTAINING PROTEIN"/>
    <property type="match status" value="1"/>
</dbReference>
<feature type="region of interest" description="Disordered" evidence="2">
    <location>
        <begin position="961"/>
        <end position="981"/>
    </location>
</feature>
<comment type="similarity">
    <text evidence="1">Belongs to the FAM227 family.</text>
</comment>
<dbReference type="eggNOG" id="KOG0504">
    <property type="taxonomic scope" value="Eukaryota"/>
</dbReference>
<dbReference type="InterPro" id="IPR036770">
    <property type="entry name" value="Ankyrin_rpt-contain_sf"/>
</dbReference>
<dbReference type="InterPro" id="IPR029417">
    <property type="entry name" value="FAM227"/>
</dbReference>
<dbReference type="OrthoDB" id="151517at2759"/>
<organism evidence="3 4">
    <name type="scientific">Phytophthora nicotianae P1569</name>
    <dbReference type="NCBI Taxonomy" id="1317065"/>
    <lineage>
        <taxon>Eukaryota</taxon>
        <taxon>Sar</taxon>
        <taxon>Stramenopiles</taxon>
        <taxon>Oomycota</taxon>
        <taxon>Peronosporomycetes</taxon>
        <taxon>Peronosporales</taxon>
        <taxon>Peronosporaceae</taxon>
        <taxon>Phytophthora</taxon>
    </lineage>
</organism>
<name>V9DZW6_PHYNI</name>
<sequence length="981" mass="112233">MMHRDKKPRPSMTAISTHPRVGRPCIADTSEWPSFPIFTAVRLVCRECLDADGTGSLLRVIDTFLDNLSGTWTLSTGYKNSNGSLRLLQYLVARESKTLDPFLRRWEVNCVTGEMAARGDLQGLKWVTEKYLPGEFLTEVVAQATCNGHLDILKFLWENHRGVGYWGGIELVGAIKNHNRELVDWLRIHVDLRPECAQHVIKHAAGYGNLEVVRWLCEHFNVGIAEAMSTAASNCQWEVLRWLVTTQVVESHNLDPALHDTNLYWSPAHHGNLDMIIFLFECNLVQDPVEVFQTAAARGHLHIIKWLYEDKGILNTGDAFYFAAENGHLDVLKYLNEKEQRADSYHVALNAAAGSGSLETVQWLHYNTRAGCTYRAMDVAAGMGHLELVQWLHDTRTEGCSALAMYYAARNGHLETVKWLHSNRSEGCHVLTMKRVAERGNLEMIKWLHANRHETFNLDGVMDAAAALGDLRILQWFHENRDEGCSTFAMDQAAENGHLEVVKWLHEHRTEGCTQRAMNDAAINGHLEVVKWLHLNRSEGCTTLAIDGAAGNSHLKVVKWLRCHRSLGCTPLALELLFSKSRRLDTAVFLFSEFPECRTFHLGPVFEVAWVEIVQWLLERAPSALEGCILRVKAWNWHVCNLMVEVLSSLRSGSIFDMLSEQIKQQETTNNRTAGSDERVPIRPKKSFITEVERLKRLSVNANIEKLADTRPAEGATEVFQLIDKMAEKQQRSKRIRAMMQRAAHKTILVVRTKNSIQAAEIVSVRFNPHKVTEVPRSVQLEQIHIKVLRHTRFSSAKRRSQFEKIFSEAQEIDALLKDMFWYVTAHCFQPDRQPKLEASFYQRIADSFTSLFVRLQMKPSSRDVGFFDQLPDVVAQILFVALYEAFPRSRKLISSDEIRHEILRTCYCWILGFVPADLKYDHWVAVDEESPKRIAALADFPAMRNRIIRAERVERTRQAVKTWHEDQDDEDEETEHQLIA</sequence>
<proteinExistence type="inferred from homology"/>
<evidence type="ECO:0000256" key="2">
    <source>
        <dbReference type="SAM" id="MobiDB-lite"/>
    </source>
</evidence>
<gene>
    <name evidence="3" type="ORF">F443_21252</name>
</gene>
<accession>V9DZW6</accession>
<keyword evidence="4" id="KW-1185">Reference proteome</keyword>
<reference evidence="3 4" key="1">
    <citation type="submission" date="2013-11" db="EMBL/GenBank/DDBJ databases">
        <title>The Genome Sequence of Phytophthora parasitica P1569.</title>
        <authorList>
            <consortium name="The Broad Institute Genomics Platform"/>
            <person name="Russ C."/>
            <person name="Tyler B."/>
            <person name="Panabieres F."/>
            <person name="Shan W."/>
            <person name="Tripathy S."/>
            <person name="Grunwald N."/>
            <person name="Machado M."/>
            <person name="Johnson C.S."/>
            <person name="Arredondo F."/>
            <person name="Hong C."/>
            <person name="Coffey M."/>
            <person name="Young S.K."/>
            <person name="Zeng Q."/>
            <person name="Gargeya S."/>
            <person name="Fitzgerald M."/>
            <person name="Abouelleil A."/>
            <person name="Alvarado L."/>
            <person name="Chapman S.B."/>
            <person name="Gainer-Dewar J."/>
            <person name="Goldberg J."/>
            <person name="Griggs A."/>
            <person name="Gujja S."/>
            <person name="Hansen M."/>
            <person name="Howarth C."/>
            <person name="Imamovic A."/>
            <person name="Ireland A."/>
            <person name="Larimer J."/>
            <person name="McCowan C."/>
            <person name="Murphy C."/>
            <person name="Pearson M."/>
            <person name="Poon T.W."/>
            <person name="Priest M."/>
            <person name="Roberts A."/>
            <person name="Saif S."/>
            <person name="Shea T."/>
            <person name="Sykes S."/>
            <person name="Wortman J."/>
            <person name="Nusbaum C."/>
            <person name="Birren B."/>
        </authorList>
    </citation>
    <scope>NUCLEOTIDE SEQUENCE [LARGE SCALE GENOMIC DNA]</scope>
    <source>
        <strain evidence="3 4">P1569</strain>
    </source>
</reference>
<evidence type="ECO:0000256" key="1">
    <source>
        <dbReference type="ARBA" id="ARBA00008666"/>
    </source>
</evidence>
<comment type="caution">
    <text evidence="3">The sequence shown here is derived from an EMBL/GenBank/DDBJ whole genome shotgun (WGS) entry which is preliminary data.</text>
</comment>
<evidence type="ECO:0000313" key="4">
    <source>
        <dbReference type="Proteomes" id="UP000018721"/>
    </source>
</evidence>
<evidence type="ECO:0000313" key="3">
    <source>
        <dbReference type="EMBL" id="ETI31848.1"/>
    </source>
</evidence>
<dbReference type="InterPro" id="IPR052050">
    <property type="entry name" value="SecEffector_AnkRepeat"/>
</dbReference>
<dbReference type="EMBL" id="ANIZ01003725">
    <property type="protein sequence ID" value="ETI31848.1"/>
    <property type="molecule type" value="Genomic_DNA"/>
</dbReference>
<protein>
    <submittedName>
        <fullName evidence="3">Uncharacterized protein</fullName>
    </submittedName>
</protein>
<dbReference type="SUPFAM" id="SSF48403">
    <property type="entry name" value="Ankyrin repeat"/>
    <property type="match status" value="2"/>
</dbReference>
<dbReference type="HOGENOM" id="CLU_303575_0_0_1"/>
<dbReference type="Pfam" id="PF14922">
    <property type="entry name" value="FWWh"/>
    <property type="match status" value="1"/>
</dbReference>
<dbReference type="Gene3D" id="1.25.40.20">
    <property type="entry name" value="Ankyrin repeat-containing domain"/>
    <property type="match status" value="2"/>
</dbReference>
<dbReference type="Pfam" id="PF13637">
    <property type="entry name" value="Ank_4"/>
    <property type="match status" value="2"/>
</dbReference>
<dbReference type="InterPro" id="IPR002110">
    <property type="entry name" value="Ankyrin_rpt"/>
</dbReference>
<dbReference type="AlphaFoldDB" id="V9DZW6"/>
<dbReference type="PANTHER" id="PTHR46586:SF3">
    <property type="entry name" value="ANKYRIN REPEAT-CONTAINING PROTEIN"/>
    <property type="match status" value="1"/>
</dbReference>